<reference evidence="14" key="1">
    <citation type="submission" date="2021-01" db="EMBL/GenBank/DDBJ databases">
        <authorList>
            <person name="Zahm M."/>
            <person name="Roques C."/>
            <person name="Cabau C."/>
            <person name="Klopp C."/>
            <person name="Donnadieu C."/>
            <person name="Jouanno E."/>
            <person name="Lampietro C."/>
            <person name="Louis A."/>
            <person name="Herpin A."/>
            <person name="Echchiki A."/>
            <person name="Berthelot C."/>
            <person name="Parey E."/>
            <person name="Roest-Crollius H."/>
            <person name="Braasch I."/>
            <person name="Postlethwait J."/>
            <person name="Bobe J."/>
            <person name="Montfort J."/>
            <person name="Bouchez O."/>
            <person name="Begum T."/>
            <person name="Mejri S."/>
            <person name="Adams A."/>
            <person name="Chen W.-J."/>
            <person name="Guiguen Y."/>
        </authorList>
    </citation>
    <scope>NUCLEOTIDE SEQUENCE</scope>
    <source>
        <tissue evidence="14">Blood</tissue>
    </source>
</reference>
<comment type="similarity">
    <text evidence="2 11">Belongs to the ZC3H14 family.</text>
</comment>
<evidence type="ECO:0000259" key="13">
    <source>
        <dbReference type="PROSITE" id="PS50103"/>
    </source>
</evidence>
<evidence type="ECO:0000313" key="14">
    <source>
        <dbReference type="EMBL" id="KAI1897901.1"/>
    </source>
</evidence>
<keyword evidence="7 10" id="KW-0862">Zinc</keyword>
<comment type="subcellular location">
    <subcellularLocation>
        <location evidence="1 11">Nucleus speckle</location>
    </subcellularLocation>
</comment>
<organism evidence="14 15">
    <name type="scientific">Albula goreensis</name>
    <dbReference type="NCBI Taxonomy" id="1534307"/>
    <lineage>
        <taxon>Eukaryota</taxon>
        <taxon>Metazoa</taxon>
        <taxon>Chordata</taxon>
        <taxon>Craniata</taxon>
        <taxon>Vertebrata</taxon>
        <taxon>Euteleostomi</taxon>
        <taxon>Actinopterygii</taxon>
        <taxon>Neopterygii</taxon>
        <taxon>Teleostei</taxon>
        <taxon>Albuliformes</taxon>
        <taxon>Albulidae</taxon>
        <taxon>Albula</taxon>
    </lineage>
</organism>
<dbReference type="EMBL" id="JAERUA010000007">
    <property type="protein sequence ID" value="KAI1897901.1"/>
    <property type="molecule type" value="Genomic_DNA"/>
</dbReference>
<evidence type="ECO:0000256" key="3">
    <source>
        <dbReference type="ARBA" id="ARBA00015071"/>
    </source>
</evidence>
<gene>
    <name evidence="14" type="ORF">AGOR_G00088040</name>
</gene>
<dbReference type="GO" id="GO:0008143">
    <property type="term" value="F:poly(A) binding"/>
    <property type="evidence" value="ECO:0007669"/>
    <property type="project" value="UniProtKB-UniRule"/>
</dbReference>
<keyword evidence="15" id="KW-1185">Reference proteome</keyword>
<dbReference type="GO" id="GO:0043488">
    <property type="term" value="P:regulation of mRNA stability"/>
    <property type="evidence" value="ECO:0007669"/>
    <property type="project" value="UniProtKB-UniRule"/>
</dbReference>
<comment type="caution">
    <text evidence="14">The sequence shown here is derived from an EMBL/GenBank/DDBJ whole genome shotgun (WGS) entry which is preliminary data.</text>
</comment>
<dbReference type="Gene3D" id="4.10.1000.30">
    <property type="match status" value="1"/>
</dbReference>
<accession>A0A8T3DLM0</accession>
<feature type="compositionally biased region" description="Basic and acidic residues" evidence="12">
    <location>
        <begin position="265"/>
        <end position="281"/>
    </location>
</feature>
<feature type="compositionally biased region" description="Basic and acidic residues" evidence="12">
    <location>
        <begin position="135"/>
        <end position="151"/>
    </location>
</feature>
<evidence type="ECO:0000256" key="6">
    <source>
        <dbReference type="ARBA" id="ARBA00022771"/>
    </source>
</evidence>
<dbReference type="Proteomes" id="UP000829720">
    <property type="component" value="Unassembled WGS sequence"/>
</dbReference>
<dbReference type="OrthoDB" id="5589010at2759"/>
<comment type="function">
    <text evidence="11">RNA-binding protein involved in the biogenesis of circular RNAs (circRNAs), which are produced by back-splicing circularization of pre-mRNAs. Acts by binding to both exon-intron boundary and 3'-UTR of pre-mRNAs to promote circRNA biogenesis through dimerization and the association with the spliceosome.</text>
</comment>
<keyword evidence="4 10" id="KW-0479">Metal-binding</keyword>
<name>A0A8T3DLM0_9TELE</name>
<sequence>MEIGTEISKKIRAAIKGKLQELGAYVDEELPDYIMVMVANKKNAQQMADDLSLFLGNNTIKFTVWLHGVLEKLRSVAVEPASLRPQHLNSHPGTAPGKGRALGGDERRREESRGLTVSSSRSDRTEARVSTSSAHDQHSSSSRRDSRERNLPRLTSAVKPLMEPASAEAVIDIKPELDDDLIGEDLIEEGPRGKGGVTVSYGSARPSAALYRPPQRGRQSDAPSRAPSRATEDPYGYRPTEVTQGQTRSNSAYSRGQHSYSQDSRGSRDSMDRAVREEEGSRKRKAPVASSIVRVNRTSDEGRDSDELEEEDEEEEDDEGYAARSGGLSSRVSLPSKPERRPSLPPAKQANKNLILKAISEAQESISKTTNYTTVPQRQTVPVAPRTRVAGDDVNAAIQLVQEHLHTLAPSRHTLALMAAEPQPSRQPVQSRSLSSRLQMDLPEDGSRGQQVLLVGDVGGLNPSDTRSFIMRRPEVEEAGSIRGRLGGLIRDEASLTAPRTVQASRDGMETLGNSSPKFIVTLDGVPSPIGTLGDTDADMDDSSKTVKCSVSASYQEKKPALSIHQRLQRELHYSDEEPMEEDMGDVEGDGVVPVKRQKVLERCKFWPVCKSGDECMYHHPTAQCKTFPSCKFGDKCLFIHPNCKYDAKCTKTDCPFTHVSRRALSPRKDRLRLQPALCVGSFQTARRWSAHFTTQNPAGLRPSANERTVPFTTLHWLFLPDTHSSGQKPRTGTHDSPTLKNNDT</sequence>
<evidence type="ECO:0000256" key="10">
    <source>
        <dbReference type="PROSITE-ProRule" id="PRU00723"/>
    </source>
</evidence>
<evidence type="ECO:0000256" key="11">
    <source>
        <dbReference type="RuleBase" id="RU369058"/>
    </source>
</evidence>
<feature type="region of interest" description="Disordered" evidence="12">
    <location>
        <begin position="186"/>
        <end position="351"/>
    </location>
</feature>
<feature type="compositionally biased region" description="Acidic residues" evidence="12">
    <location>
        <begin position="303"/>
        <end position="320"/>
    </location>
</feature>
<keyword evidence="8 11" id="KW-0694">RNA-binding</keyword>
<evidence type="ECO:0000256" key="5">
    <source>
        <dbReference type="ARBA" id="ARBA00022737"/>
    </source>
</evidence>
<dbReference type="Gene3D" id="1.20.1390.10">
    <property type="entry name" value="PWI domain"/>
    <property type="match status" value="1"/>
</dbReference>
<evidence type="ECO:0000256" key="1">
    <source>
        <dbReference type="ARBA" id="ARBA00004324"/>
    </source>
</evidence>
<feature type="zinc finger region" description="C3H1-type" evidence="10">
    <location>
        <begin position="611"/>
        <end position="644"/>
    </location>
</feature>
<dbReference type="FunFam" id="4.10.1000.30:FF:000001">
    <property type="entry name" value="Zinc finger CCCH domain-containing protein 14"/>
    <property type="match status" value="1"/>
</dbReference>
<evidence type="ECO:0000256" key="8">
    <source>
        <dbReference type="ARBA" id="ARBA00022884"/>
    </source>
</evidence>
<feature type="region of interest" description="Disordered" evidence="12">
    <location>
        <begin position="84"/>
        <end position="151"/>
    </location>
</feature>
<dbReference type="GO" id="GO:0016607">
    <property type="term" value="C:nuclear speck"/>
    <property type="evidence" value="ECO:0007669"/>
    <property type="project" value="UniProtKB-SubCell"/>
</dbReference>
<dbReference type="GO" id="GO:0008270">
    <property type="term" value="F:zinc ion binding"/>
    <property type="evidence" value="ECO:0007669"/>
    <property type="project" value="UniProtKB-KW"/>
</dbReference>
<evidence type="ECO:0000256" key="4">
    <source>
        <dbReference type="ARBA" id="ARBA00022723"/>
    </source>
</evidence>
<keyword evidence="9 11" id="KW-0539">Nucleus</keyword>
<dbReference type="PROSITE" id="PS50103">
    <property type="entry name" value="ZF_C3H1"/>
    <property type="match status" value="1"/>
</dbReference>
<dbReference type="GO" id="GO:0005737">
    <property type="term" value="C:cytoplasm"/>
    <property type="evidence" value="ECO:0007669"/>
    <property type="project" value="TreeGrafter"/>
</dbReference>
<evidence type="ECO:0000256" key="9">
    <source>
        <dbReference type="ARBA" id="ARBA00023242"/>
    </source>
</evidence>
<dbReference type="PANTHER" id="PTHR14738:SF29">
    <property type="entry name" value="ZINC FINGER CCCH DOMAIN-CONTAINING PROTEIN 14"/>
    <property type="match status" value="1"/>
</dbReference>
<feature type="compositionally biased region" description="Polar residues" evidence="12">
    <location>
        <begin position="723"/>
        <end position="745"/>
    </location>
</feature>
<proteinExistence type="inferred from homology"/>
<dbReference type="FunFam" id="4.10.1000.40:FF:000006">
    <property type="entry name" value="Zinc finger CCCH domain-containing protein 14"/>
    <property type="match status" value="1"/>
</dbReference>
<evidence type="ECO:0000256" key="12">
    <source>
        <dbReference type="SAM" id="MobiDB-lite"/>
    </source>
</evidence>
<keyword evidence="6 10" id="KW-0863">Zinc-finger</keyword>
<dbReference type="AlphaFoldDB" id="A0A8T3DLM0"/>
<dbReference type="InterPro" id="IPR000571">
    <property type="entry name" value="Znf_CCCH"/>
</dbReference>
<feature type="region of interest" description="Disordered" evidence="12">
    <location>
        <begin position="721"/>
        <end position="745"/>
    </location>
</feature>
<dbReference type="PANTHER" id="PTHR14738">
    <property type="entry name" value="ZINC FINGER CCCH DOMAIN-CONTAINING PROTEIN 14"/>
    <property type="match status" value="1"/>
</dbReference>
<dbReference type="InterPro" id="IPR040366">
    <property type="entry name" value="Nab2/ZC3H14"/>
</dbReference>
<evidence type="ECO:0000256" key="2">
    <source>
        <dbReference type="ARBA" id="ARBA00008423"/>
    </source>
</evidence>
<feature type="compositionally biased region" description="Basic and acidic residues" evidence="12">
    <location>
        <begin position="103"/>
        <end position="113"/>
    </location>
</feature>
<feature type="compositionally biased region" description="Polar residues" evidence="12">
    <location>
        <begin position="241"/>
        <end position="264"/>
    </location>
</feature>
<evidence type="ECO:0000313" key="15">
    <source>
        <dbReference type="Proteomes" id="UP000829720"/>
    </source>
</evidence>
<keyword evidence="5 11" id="KW-0677">Repeat</keyword>
<evidence type="ECO:0000256" key="7">
    <source>
        <dbReference type="ARBA" id="ARBA00022833"/>
    </source>
</evidence>
<dbReference type="Pfam" id="PF14608">
    <property type="entry name" value="zf-CCCH_2"/>
    <property type="match status" value="3"/>
</dbReference>
<dbReference type="FunFam" id="1.20.1390.10:FF:000006">
    <property type="entry name" value="zinc finger CCCH domain-containing protein 14"/>
    <property type="match status" value="1"/>
</dbReference>
<protein>
    <recommendedName>
        <fullName evidence="3 11">Zinc finger CCCH domain-containing protein 14</fullName>
    </recommendedName>
</protein>
<feature type="domain" description="C3H1-type" evidence="13">
    <location>
        <begin position="611"/>
        <end position="644"/>
    </location>
</feature>